<keyword evidence="1" id="KW-0732">Signal</keyword>
<dbReference type="Proteomes" id="UP000434850">
    <property type="component" value="Unassembled WGS sequence"/>
</dbReference>
<dbReference type="RefSeq" id="WP_157542783.1">
    <property type="nucleotide sequence ID" value="NZ_WQLA01000006.1"/>
</dbReference>
<organism evidence="3 4">
    <name type="scientific">Mucilaginibacter aquatilis</name>
    <dbReference type="NCBI Taxonomy" id="1517760"/>
    <lineage>
        <taxon>Bacteria</taxon>
        <taxon>Pseudomonadati</taxon>
        <taxon>Bacteroidota</taxon>
        <taxon>Sphingobacteriia</taxon>
        <taxon>Sphingobacteriales</taxon>
        <taxon>Sphingobacteriaceae</taxon>
        <taxon>Mucilaginibacter</taxon>
    </lineage>
</organism>
<feature type="chain" id="PRO_5026155432" evidence="1">
    <location>
        <begin position="18"/>
        <end position="299"/>
    </location>
</feature>
<evidence type="ECO:0000313" key="4">
    <source>
        <dbReference type="Proteomes" id="UP000434850"/>
    </source>
</evidence>
<protein>
    <submittedName>
        <fullName evidence="3">Peptidase M12</fullName>
    </submittedName>
</protein>
<dbReference type="GO" id="GO:0006508">
    <property type="term" value="P:proteolysis"/>
    <property type="evidence" value="ECO:0007669"/>
    <property type="project" value="InterPro"/>
</dbReference>
<dbReference type="InterPro" id="IPR001506">
    <property type="entry name" value="Peptidase_M12A"/>
</dbReference>
<keyword evidence="4" id="KW-1185">Reference proteome</keyword>
<reference evidence="3 4" key="1">
    <citation type="submission" date="2019-12" db="EMBL/GenBank/DDBJ databases">
        <title>Mucilaginibacter sp. HME9299 genome sequencing and assembly.</title>
        <authorList>
            <person name="Kang H."/>
            <person name="Kim H."/>
            <person name="Joh K."/>
        </authorList>
    </citation>
    <scope>NUCLEOTIDE SEQUENCE [LARGE SCALE GENOMIC DNA]</scope>
    <source>
        <strain evidence="3 4">HME9299</strain>
    </source>
</reference>
<gene>
    <name evidence="3" type="ORF">GO816_15140</name>
</gene>
<dbReference type="GO" id="GO:0008270">
    <property type="term" value="F:zinc ion binding"/>
    <property type="evidence" value="ECO:0007669"/>
    <property type="project" value="InterPro"/>
</dbReference>
<dbReference type="AlphaFoldDB" id="A0A6I4IBA4"/>
<name>A0A6I4IBA4_9SPHI</name>
<evidence type="ECO:0000259" key="2">
    <source>
        <dbReference type="SMART" id="SM00235"/>
    </source>
</evidence>
<dbReference type="SUPFAM" id="SSF55486">
    <property type="entry name" value="Metalloproteases ('zincins'), catalytic domain"/>
    <property type="match status" value="1"/>
</dbReference>
<feature type="signal peptide" evidence="1">
    <location>
        <begin position="1"/>
        <end position="17"/>
    </location>
</feature>
<sequence>MQKLSLLTIAAMLICLAACEKGPEAEIQDTVSQQEIEGPGISNPGDPDGVDEPDSAIIADEPVDPLDFTIPKVCFDKVIAGEDTSDVETNGVFVRGNKWPVGATLKVYFINGSTYLRGKVMEYARYWSRHANIKFVKTNNKAQSDIRVGFKIDGDKGSWSYIGSYANQLKGKQTMNYGWFNRQTEERELRRTIVHEFGHAIGLGHEQSNPDADINWNRPAVYEYYMGPPNNWTREQVNSNVFFKYRKKDVRNTSWDKESIMQYPIDAAFTRDGLEIGFNRNLSDKDKAFIAKIYPAGNN</sequence>
<dbReference type="InterPro" id="IPR006026">
    <property type="entry name" value="Peptidase_Metallo"/>
</dbReference>
<dbReference type="Gene3D" id="3.40.390.10">
    <property type="entry name" value="Collagenase (Catalytic Domain)"/>
    <property type="match status" value="1"/>
</dbReference>
<dbReference type="SMART" id="SM00235">
    <property type="entry name" value="ZnMc"/>
    <property type="match status" value="1"/>
</dbReference>
<dbReference type="Pfam" id="PF01400">
    <property type="entry name" value="Astacin"/>
    <property type="match status" value="1"/>
</dbReference>
<comment type="caution">
    <text evidence="3">The sequence shown here is derived from an EMBL/GenBank/DDBJ whole genome shotgun (WGS) entry which is preliminary data.</text>
</comment>
<dbReference type="OrthoDB" id="3669864at2"/>
<dbReference type="EMBL" id="WQLA01000006">
    <property type="protein sequence ID" value="MVN92471.1"/>
    <property type="molecule type" value="Genomic_DNA"/>
</dbReference>
<feature type="domain" description="Peptidase metallopeptidase" evidence="2">
    <location>
        <begin position="95"/>
        <end position="239"/>
    </location>
</feature>
<evidence type="ECO:0000256" key="1">
    <source>
        <dbReference type="SAM" id="SignalP"/>
    </source>
</evidence>
<evidence type="ECO:0000313" key="3">
    <source>
        <dbReference type="EMBL" id="MVN92471.1"/>
    </source>
</evidence>
<proteinExistence type="predicted"/>
<dbReference type="GO" id="GO:0004222">
    <property type="term" value="F:metalloendopeptidase activity"/>
    <property type="evidence" value="ECO:0007669"/>
    <property type="project" value="InterPro"/>
</dbReference>
<accession>A0A6I4IBA4</accession>
<dbReference type="InterPro" id="IPR024079">
    <property type="entry name" value="MetalloPept_cat_dom_sf"/>
</dbReference>
<dbReference type="PANTHER" id="PTHR10127">
    <property type="entry name" value="DISCOIDIN, CUB, EGF, LAMININ , AND ZINC METALLOPROTEASE DOMAIN CONTAINING"/>
    <property type="match status" value="1"/>
</dbReference>
<dbReference type="PANTHER" id="PTHR10127:SF850">
    <property type="entry name" value="METALLOENDOPEPTIDASE"/>
    <property type="match status" value="1"/>
</dbReference>